<feature type="region of interest" description="Disordered" evidence="1">
    <location>
        <begin position="184"/>
        <end position="275"/>
    </location>
</feature>
<gene>
    <name evidence="2" type="ORF">M404DRAFT_9074</name>
</gene>
<dbReference type="OrthoDB" id="2690159at2759"/>
<proteinExistence type="predicted"/>
<sequence length="275" mass="30672">MKKKNLPGNWRWYDGVQLRPDVADKDWLESMEGPMIMFDNESKGTLNVCAQQCLTLCECNYAKLQLIARTALSEDLGIGLAGRAMPWALQLVQDLVKELEDLYPIDWAEPMSEAQVNLYTDKQGNTSLHAMDALPMFKNDAKHLWVMEKNAEQAAKDKMRELAEAHRDVKTALSVMSAHAVQVAARKNQRKPKSLELLEDSGDEDTPMEAGPSKTTEDRNAGSSATQGLAEWTLEQAGHGDEDRHVPGWQNGQSIEVPFAKATKPTHGRDSRLSQ</sequence>
<keyword evidence="3" id="KW-1185">Reference proteome</keyword>
<dbReference type="HOGENOM" id="CLU_1012365_0_0_1"/>
<evidence type="ECO:0000313" key="3">
    <source>
        <dbReference type="Proteomes" id="UP000054217"/>
    </source>
</evidence>
<name>A0A0C3K725_PISTI</name>
<dbReference type="InParanoid" id="A0A0C3K725"/>
<reference evidence="2 3" key="1">
    <citation type="submission" date="2014-04" db="EMBL/GenBank/DDBJ databases">
        <authorList>
            <consortium name="DOE Joint Genome Institute"/>
            <person name="Kuo A."/>
            <person name="Kohler A."/>
            <person name="Costa M.D."/>
            <person name="Nagy L.G."/>
            <person name="Floudas D."/>
            <person name="Copeland A."/>
            <person name="Barry K.W."/>
            <person name="Cichocki N."/>
            <person name="Veneault-Fourrey C."/>
            <person name="LaButti K."/>
            <person name="Lindquist E.A."/>
            <person name="Lipzen A."/>
            <person name="Lundell T."/>
            <person name="Morin E."/>
            <person name="Murat C."/>
            <person name="Sun H."/>
            <person name="Tunlid A."/>
            <person name="Henrissat B."/>
            <person name="Grigoriev I.V."/>
            <person name="Hibbett D.S."/>
            <person name="Martin F."/>
            <person name="Nordberg H.P."/>
            <person name="Cantor M.N."/>
            <person name="Hua S.X."/>
        </authorList>
    </citation>
    <scope>NUCLEOTIDE SEQUENCE [LARGE SCALE GENOMIC DNA]</scope>
    <source>
        <strain evidence="2 3">Marx 270</strain>
    </source>
</reference>
<feature type="compositionally biased region" description="Acidic residues" evidence="1">
    <location>
        <begin position="197"/>
        <end position="207"/>
    </location>
</feature>
<organism evidence="2 3">
    <name type="scientific">Pisolithus tinctorius Marx 270</name>
    <dbReference type="NCBI Taxonomy" id="870435"/>
    <lineage>
        <taxon>Eukaryota</taxon>
        <taxon>Fungi</taxon>
        <taxon>Dikarya</taxon>
        <taxon>Basidiomycota</taxon>
        <taxon>Agaricomycotina</taxon>
        <taxon>Agaricomycetes</taxon>
        <taxon>Agaricomycetidae</taxon>
        <taxon>Boletales</taxon>
        <taxon>Sclerodermatineae</taxon>
        <taxon>Pisolithaceae</taxon>
        <taxon>Pisolithus</taxon>
    </lineage>
</organism>
<dbReference type="Proteomes" id="UP000054217">
    <property type="component" value="Unassembled WGS sequence"/>
</dbReference>
<dbReference type="EMBL" id="KN831967">
    <property type="protein sequence ID" value="KIO05397.1"/>
    <property type="molecule type" value="Genomic_DNA"/>
</dbReference>
<dbReference type="AlphaFoldDB" id="A0A0C3K725"/>
<evidence type="ECO:0000256" key="1">
    <source>
        <dbReference type="SAM" id="MobiDB-lite"/>
    </source>
</evidence>
<protein>
    <submittedName>
        <fullName evidence="2">Uncharacterized protein</fullName>
    </submittedName>
</protein>
<reference evidence="3" key="2">
    <citation type="submission" date="2015-01" db="EMBL/GenBank/DDBJ databases">
        <title>Evolutionary Origins and Diversification of the Mycorrhizal Mutualists.</title>
        <authorList>
            <consortium name="DOE Joint Genome Institute"/>
            <consortium name="Mycorrhizal Genomics Consortium"/>
            <person name="Kohler A."/>
            <person name="Kuo A."/>
            <person name="Nagy L.G."/>
            <person name="Floudas D."/>
            <person name="Copeland A."/>
            <person name="Barry K.W."/>
            <person name="Cichocki N."/>
            <person name="Veneault-Fourrey C."/>
            <person name="LaButti K."/>
            <person name="Lindquist E.A."/>
            <person name="Lipzen A."/>
            <person name="Lundell T."/>
            <person name="Morin E."/>
            <person name="Murat C."/>
            <person name="Riley R."/>
            <person name="Ohm R."/>
            <person name="Sun H."/>
            <person name="Tunlid A."/>
            <person name="Henrissat B."/>
            <person name="Grigoriev I.V."/>
            <person name="Hibbett D.S."/>
            <person name="Martin F."/>
        </authorList>
    </citation>
    <scope>NUCLEOTIDE SEQUENCE [LARGE SCALE GENOMIC DNA]</scope>
    <source>
        <strain evidence="3">Marx 270</strain>
    </source>
</reference>
<evidence type="ECO:0000313" key="2">
    <source>
        <dbReference type="EMBL" id="KIO05397.1"/>
    </source>
</evidence>
<accession>A0A0C3K725</accession>